<dbReference type="RefSeq" id="WP_032099240.1">
    <property type="nucleotide sequence ID" value="NZ_BGLW01000037.1"/>
</dbReference>
<dbReference type="EMBL" id="JAPKIY010000011">
    <property type="protein sequence ID" value="MDS0897757.1"/>
    <property type="molecule type" value="Genomic_DNA"/>
</dbReference>
<reference evidence="1" key="1">
    <citation type="submission" date="2023-02" db="EMBL/GenBank/DDBJ databases">
        <title>Detection, antimicrobial susceptibility and genomic characterization of NDM-producing species of Morganellaceae, Yersiniaceae, and Enterobacteriaceae other than Klebsiella.</title>
        <authorList>
            <person name="Camargo C.H."/>
            <person name="Sacchi C.T."/>
            <person name="Campos K.R."/>
        </authorList>
    </citation>
    <scope>NUCLEOTIDE SEQUENCE</scope>
    <source>
        <strain evidence="1">1189_21</strain>
    </source>
</reference>
<evidence type="ECO:0000313" key="2">
    <source>
        <dbReference type="Proteomes" id="UP001182247"/>
    </source>
</evidence>
<sequence length="214" mass="24811">MNDKKLQRRQVHADMPKLIPAAGFNRKLNLPSENSELTALFLAAGTHQFLLPGYEVKEGYQFIKSGKKQQYRLVTTGDLPETVYLVELCFRNDIVAGQTSCTQIKVWRTTNDKHQSAVADLPRHFFRWLLDTYHIVVTDEEQTGDGRRFWEVMISWALAAGFYVYASDGGEPERPLFVIQDMESFFEYWSDFCWGNDPDTHTHRLIVISKKEIK</sequence>
<dbReference type="Proteomes" id="UP001182247">
    <property type="component" value="Unassembled WGS sequence"/>
</dbReference>
<proteinExistence type="predicted"/>
<name>A0AAE4FCF2_MORMO</name>
<comment type="caution">
    <text evidence="1">The sequence shown here is derived from an EMBL/GenBank/DDBJ whole genome shotgun (WGS) entry which is preliminary data.</text>
</comment>
<protein>
    <recommendedName>
        <fullName evidence="3">Phage protein</fullName>
    </recommendedName>
</protein>
<gene>
    <name evidence="1" type="ORF">OSC06_07210</name>
</gene>
<evidence type="ECO:0008006" key="3">
    <source>
        <dbReference type="Google" id="ProtNLM"/>
    </source>
</evidence>
<evidence type="ECO:0000313" key="1">
    <source>
        <dbReference type="EMBL" id="MDS0897757.1"/>
    </source>
</evidence>
<organism evidence="1 2">
    <name type="scientific">Morganella morganii</name>
    <name type="common">Proteus morganii</name>
    <dbReference type="NCBI Taxonomy" id="582"/>
    <lineage>
        <taxon>Bacteria</taxon>
        <taxon>Pseudomonadati</taxon>
        <taxon>Pseudomonadota</taxon>
        <taxon>Gammaproteobacteria</taxon>
        <taxon>Enterobacterales</taxon>
        <taxon>Morganellaceae</taxon>
        <taxon>Morganella</taxon>
    </lineage>
</organism>
<accession>A0AAE4FCF2</accession>
<dbReference type="AlphaFoldDB" id="A0AAE4FCF2"/>